<sequence length="614" mass="69117">MFLLVAIIAYLVVIDGCTIVAVTKAASIDNTSLTAHTDDTGGGAVDLRLVHVPAMDHPPNSTRFVYGFHPGYPRLVTTTRGPMYVPLENQALSIPLGGIPQINHTFAYFDHDYGIMNEKQLSIAESTCSARTVGWPIDLPYGYNLFSIAELTKIALERCESARCAVQTMGDLAVKYGFYSTDSDTPEKPGYDDSAEALSVSDKFGETWIFHVLTGPQNASAVWAAQRVPDGHLTAVANFFTIREMNLTDKDNYMASDNVISFAKEMNWWRSEDGPFDFTKAYAQEFSGPVVPLYGGRRIWRIFDWFAPSLQLDSTLGSLPNIPTYPFSLKPDKLVTLESLMELLKDHYEGTEYDMTIGLAAGPFGSPIRYDSNGATTHGGWERSISMHRTLFSFVLQSAETLPSLNSLGGTMWFGQSAPHGTLYVPFSSTQKSIPKPFLVGSQSHFKIDSLWWVFTFVNNWSYLRFNVINAEVRKVALTYQQQLIATRNEFYKSDTTIEVFEKWNHDITNEILHNWWNLAWRLVSTYSDGFQTLGEESNEMHVLGYPDWWLNATEYRVWPGNSFRLQATTLTTTIAFPQTKLESLLYGTLGVAVGIGIVLTWLTVRRRNYMRLD</sequence>
<dbReference type="PANTHER" id="PTHR12994:SF17">
    <property type="entry name" value="LD30995P"/>
    <property type="match status" value="1"/>
</dbReference>
<accession>A0A1V9ZVB5</accession>
<dbReference type="GO" id="GO:0016805">
    <property type="term" value="F:dipeptidase activity"/>
    <property type="evidence" value="ECO:0007669"/>
    <property type="project" value="InterPro"/>
</dbReference>
<dbReference type="GO" id="GO:0070004">
    <property type="term" value="F:cysteine-type exopeptidase activity"/>
    <property type="evidence" value="ECO:0007669"/>
    <property type="project" value="InterPro"/>
</dbReference>
<protein>
    <submittedName>
        <fullName evidence="4">Peptidase</fullName>
    </submittedName>
</protein>
<name>A0A1V9ZVB5_9STRA</name>
<dbReference type="STRING" id="74557.A0A1V9ZVB5"/>
<evidence type="ECO:0000256" key="1">
    <source>
        <dbReference type="ARBA" id="ARBA00005705"/>
    </source>
</evidence>
<keyword evidence="3" id="KW-0732">Signal</keyword>
<feature type="signal peptide" evidence="3">
    <location>
        <begin position="1"/>
        <end position="16"/>
    </location>
</feature>
<dbReference type="InterPro" id="IPR005322">
    <property type="entry name" value="Peptidase_C69"/>
</dbReference>
<feature type="chain" id="PRO_5012235552" evidence="3">
    <location>
        <begin position="17"/>
        <end position="614"/>
    </location>
</feature>
<comment type="caution">
    <text evidence="4">The sequence shown here is derived from an EMBL/GenBank/DDBJ whole genome shotgun (WGS) entry which is preliminary data.</text>
</comment>
<dbReference type="EMBL" id="JNBS01001321">
    <property type="protein sequence ID" value="OQS01962.1"/>
    <property type="molecule type" value="Genomic_DNA"/>
</dbReference>
<gene>
    <name evidence="4" type="ORF">THRCLA_05616</name>
</gene>
<dbReference type="PANTHER" id="PTHR12994">
    <property type="entry name" value="SECERNIN"/>
    <property type="match status" value="1"/>
</dbReference>
<keyword evidence="2" id="KW-0812">Transmembrane</keyword>
<feature type="transmembrane region" description="Helical" evidence="2">
    <location>
        <begin position="585"/>
        <end position="605"/>
    </location>
</feature>
<keyword evidence="2" id="KW-1133">Transmembrane helix</keyword>
<dbReference type="OrthoDB" id="5175656at2759"/>
<comment type="similarity">
    <text evidence="1">Belongs to the peptidase C69 family. Secernin subfamily.</text>
</comment>
<evidence type="ECO:0000313" key="5">
    <source>
        <dbReference type="Proteomes" id="UP000243217"/>
    </source>
</evidence>
<evidence type="ECO:0000313" key="4">
    <source>
        <dbReference type="EMBL" id="OQS01962.1"/>
    </source>
</evidence>
<reference evidence="4 5" key="1">
    <citation type="journal article" date="2014" name="Genome Biol. Evol.">
        <title>The secreted proteins of Achlya hypogyna and Thraustotheca clavata identify the ancestral oomycete secretome and reveal gene acquisitions by horizontal gene transfer.</title>
        <authorList>
            <person name="Misner I."/>
            <person name="Blouin N."/>
            <person name="Leonard G."/>
            <person name="Richards T.A."/>
            <person name="Lane C.E."/>
        </authorList>
    </citation>
    <scope>NUCLEOTIDE SEQUENCE [LARGE SCALE GENOMIC DNA]</scope>
    <source>
        <strain evidence="4 5">ATCC 34112</strain>
    </source>
</reference>
<proteinExistence type="inferred from homology"/>
<keyword evidence="5" id="KW-1185">Reference proteome</keyword>
<organism evidence="4 5">
    <name type="scientific">Thraustotheca clavata</name>
    <dbReference type="NCBI Taxonomy" id="74557"/>
    <lineage>
        <taxon>Eukaryota</taxon>
        <taxon>Sar</taxon>
        <taxon>Stramenopiles</taxon>
        <taxon>Oomycota</taxon>
        <taxon>Saprolegniomycetes</taxon>
        <taxon>Saprolegniales</taxon>
        <taxon>Achlyaceae</taxon>
        <taxon>Thraustotheca</taxon>
    </lineage>
</organism>
<evidence type="ECO:0000256" key="2">
    <source>
        <dbReference type="SAM" id="Phobius"/>
    </source>
</evidence>
<dbReference type="Proteomes" id="UP000243217">
    <property type="component" value="Unassembled WGS sequence"/>
</dbReference>
<dbReference type="GO" id="GO:0006508">
    <property type="term" value="P:proteolysis"/>
    <property type="evidence" value="ECO:0007669"/>
    <property type="project" value="InterPro"/>
</dbReference>
<dbReference type="Pfam" id="PF03577">
    <property type="entry name" value="Peptidase_C69"/>
    <property type="match status" value="1"/>
</dbReference>
<evidence type="ECO:0000256" key="3">
    <source>
        <dbReference type="SAM" id="SignalP"/>
    </source>
</evidence>
<dbReference type="AlphaFoldDB" id="A0A1V9ZVB5"/>
<keyword evidence="2" id="KW-0472">Membrane</keyword>